<name>A0ABD6E5Z5_9EURY</name>
<gene>
    <name evidence="3" type="ORF">ACFSAS_18620</name>
</gene>
<reference evidence="3 4" key="1">
    <citation type="journal article" date="2019" name="Int. J. Syst. Evol. Microbiol.">
        <title>The Global Catalogue of Microorganisms (GCM) 10K type strain sequencing project: providing services to taxonomists for standard genome sequencing and annotation.</title>
        <authorList>
            <consortium name="The Broad Institute Genomics Platform"/>
            <consortium name="The Broad Institute Genome Sequencing Center for Infectious Disease"/>
            <person name="Wu L."/>
            <person name="Ma J."/>
        </authorList>
    </citation>
    <scope>NUCLEOTIDE SEQUENCE [LARGE SCALE GENOMIC DNA]</scope>
    <source>
        <strain evidence="3 4">CGMCC 1.10387</strain>
    </source>
</reference>
<comment type="caution">
    <text evidence="3">The sequence shown here is derived from an EMBL/GenBank/DDBJ whole genome shotgun (WGS) entry which is preliminary data.</text>
</comment>
<dbReference type="RefSeq" id="WP_256309355.1">
    <property type="nucleotide sequence ID" value="NZ_JANHAW010000008.1"/>
</dbReference>
<dbReference type="Gene3D" id="1.10.1220.10">
    <property type="entry name" value="Met repressor-like"/>
    <property type="match status" value="1"/>
</dbReference>
<evidence type="ECO:0000259" key="2">
    <source>
        <dbReference type="Pfam" id="PF01402"/>
    </source>
</evidence>
<accession>A0ABD6E5Z5</accession>
<organism evidence="3 4">
    <name type="scientific">Halobellus litoreus</name>
    <dbReference type="NCBI Taxonomy" id="755310"/>
    <lineage>
        <taxon>Archaea</taxon>
        <taxon>Methanobacteriati</taxon>
        <taxon>Methanobacteriota</taxon>
        <taxon>Stenosarchaea group</taxon>
        <taxon>Halobacteria</taxon>
        <taxon>Halobacteriales</taxon>
        <taxon>Haloferacaceae</taxon>
        <taxon>Halobellus</taxon>
    </lineage>
</organism>
<evidence type="ECO:0000256" key="1">
    <source>
        <dbReference type="SAM" id="MobiDB-lite"/>
    </source>
</evidence>
<proteinExistence type="predicted"/>
<dbReference type="InterPro" id="IPR013321">
    <property type="entry name" value="Arc_rbn_hlx_hlx"/>
</dbReference>
<feature type="domain" description="Ribbon-helix-helix protein CopG" evidence="2">
    <location>
        <begin position="3"/>
        <end position="38"/>
    </location>
</feature>
<feature type="compositionally biased region" description="Basic and acidic residues" evidence="1">
    <location>
        <begin position="99"/>
        <end position="109"/>
    </location>
</feature>
<evidence type="ECO:0000313" key="3">
    <source>
        <dbReference type="EMBL" id="MFD1687600.1"/>
    </source>
</evidence>
<sequence length="188" mass="21122">MQVVTVRLDEDLVAELEAEAEERGCNRTEYIRNLLRNRERIRENTPEHTQENTGEYAAVVDRLDALEARVDELEGRGTSPPTAPIDTEPTPDPPANPDADVRDRVREAIGDGPPRKSHARDALVEAVALLAERGPLSTGELKDELYPRYESEYSTKRTMWNSLDRHLGELPGVHKPEYGTWAVDVDAI</sequence>
<dbReference type="InterPro" id="IPR010985">
    <property type="entry name" value="Ribbon_hlx_hlx"/>
</dbReference>
<evidence type="ECO:0000313" key="4">
    <source>
        <dbReference type="Proteomes" id="UP001597092"/>
    </source>
</evidence>
<protein>
    <submittedName>
        <fullName evidence="3">Ribbon-helix-helix protein, CopG family</fullName>
    </submittedName>
</protein>
<dbReference type="InterPro" id="IPR002145">
    <property type="entry name" value="CopG"/>
</dbReference>
<keyword evidence="4" id="KW-1185">Reference proteome</keyword>
<dbReference type="Proteomes" id="UP001597092">
    <property type="component" value="Unassembled WGS sequence"/>
</dbReference>
<dbReference type="AlphaFoldDB" id="A0ABD6E5Z5"/>
<dbReference type="SUPFAM" id="SSF47598">
    <property type="entry name" value="Ribbon-helix-helix"/>
    <property type="match status" value="1"/>
</dbReference>
<feature type="region of interest" description="Disordered" evidence="1">
    <location>
        <begin position="73"/>
        <end position="119"/>
    </location>
</feature>
<dbReference type="Pfam" id="PF01402">
    <property type="entry name" value="RHH_1"/>
    <property type="match status" value="1"/>
</dbReference>
<dbReference type="EMBL" id="JBHUDP010000017">
    <property type="protein sequence ID" value="MFD1687600.1"/>
    <property type="molecule type" value="Genomic_DNA"/>
</dbReference>